<evidence type="ECO:0000313" key="1">
    <source>
        <dbReference type="EMBL" id="RCV07927.1"/>
    </source>
</evidence>
<proteinExistence type="predicted"/>
<name>A0A368PQ67_SETIT</name>
<protein>
    <submittedName>
        <fullName evidence="1">Uncharacterized protein</fullName>
    </submittedName>
</protein>
<reference evidence="1" key="2">
    <citation type="submission" date="2015-07" db="EMBL/GenBank/DDBJ databases">
        <authorList>
            <person name="Noorani M."/>
        </authorList>
    </citation>
    <scope>NUCLEOTIDE SEQUENCE</scope>
    <source>
        <strain evidence="1">Yugu1</strain>
    </source>
</reference>
<accession>A0A368PQ67</accession>
<dbReference type="EMBL" id="CM003528">
    <property type="protein sequence ID" value="RCV07927.1"/>
    <property type="molecule type" value="Genomic_DNA"/>
</dbReference>
<organism evidence="1">
    <name type="scientific">Setaria italica</name>
    <name type="common">Foxtail millet</name>
    <name type="synonym">Panicum italicum</name>
    <dbReference type="NCBI Taxonomy" id="4555"/>
    <lineage>
        <taxon>Eukaryota</taxon>
        <taxon>Viridiplantae</taxon>
        <taxon>Streptophyta</taxon>
        <taxon>Embryophyta</taxon>
        <taxon>Tracheophyta</taxon>
        <taxon>Spermatophyta</taxon>
        <taxon>Magnoliopsida</taxon>
        <taxon>Liliopsida</taxon>
        <taxon>Poales</taxon>
        <taxon>Poaceae</taxon>
        <taxon>PACMAD clade</taxon>
        <taxon>Panicoideae</taxon>
        <taxon>Panicodae</taxon>
        <taxon>Paniceae</taxon>
        <taxon>Cenchrinae</taxon>
        <taxon>Setaria</taxon>
    </lineage>
</organism>
<dbReference type="AlphaFoldDB" id="A0A368PQ67"/>
<sequence length="67" mass="7354">MTRAVRCGCGGVVAPARCWIRYRERRGKIGVRISYRSCPQFVLCNYGNFDGVSFRSISSETSSASGA</sequence>
<gene>
    <name evidence="1" type="ORF">SETIT_1G285300v2</name>
</gene>
<reference evidence="1" key="1">
    <citation type="journal article" date="2012" name="Nat. Biotechnol.">
        <title>Reference genome sequence of the model plant Setaria.</title>
        <authorList>
            <person name="Bennetzen J.L."/>
            <person name="Schmutz J."/>
            <person name="Wang H."/>
            <person name="Percifield R."/>
            <person name="Hawkins J."/>
            <person name="Pontaroli A.C."/>
            <person name="Estep M."/>
            <person name="Feng L."/>
            <person name="Vaughn J.N."/>
            <person name="Grimwood J."/>
            <person name="Jenkins J."/>
            <person name="Barry K."/>
            <person name="Lindquist E."/>
            <person name="Hellsten U."/>
            <person name="Deshpande S."/>
            <person name="Wang X."/>
            <person name="Wu X."/>
            <person name="Mitros T."/>
            <person name="Triplett J."/>
            <person name="Yang X."/>
            <person name="Ye C.Y."/>
            <person name="Mauro-Herrera M."/>
            <person name="Wang L."/>
            <person name="Li P."/>
            <person name="Sharma M."/>
            <person name="Sharma R."/>
            <person name="Ronald P.C."/>
            <person name="Panaud O."/>
            <person name="Kellogg E.A."/>
            <person name="Brutnell T.P."/>
            <person name="Doust A.N."/>
            <person name="Tuskan G.A."/>
            <person name="Rokhsar D."/>
            <person name="Devos K.M."/>
        </authorList>
    </citation>
    <scope>NUCLEOTIDE SEQUENCE [LARGE SCALE GENOMIC DNA]</scope>
    <source>
        <strain evidence="1">Yugu1</strain>
    </source>
</reference>